<proteinExistence type="predicted"/>
<dbReference type="EMBL" id="LR796858">
    <property type="protein sequence ID" value="CAB4170498.1"/>
    <property type="molecule type" value="Genomic_DNA"/>
</dbReference>
<evidence type="ECO:0000313" key="4">
    <source>
        <dbReference type="EMBL" id="CAB4176939.1"/>
    </source>
</evidence>
<evidence type="ECO:0000313" key="2">
    <source>
        <dbReference type="EMBL" id="CAB4168125.1"/>
    </source>
</evidence>
<reference evidence="4" key="1">
    <citation type="submission" date="2020-05" db="EMBL/GenBank/DDBJ databases">
        <authorList>
            <person name="Chiriac C."/>
            <person name="Salcher M."/>
            <person name="Ghai R."/>
            <person name="Kavagutti S V."/>
        </authorList>
    </citation>
    <scope>NUCLEOTIDE SEQUENCE</scope>
</reference>
<dbReference type="InterPro" id="IPR036581">
    <property type="entry name" value="Cyanate_lyase_C_sf"/>
</dbReference>
<evidence type="ECO:0000313" key="5">
    <source>
        <dbReference type="EMBL" id="CAB4222944.1"/>
    </source>
</evidence>
<dbReference type="GO" id="GO:0008824">
    <property type="term" value="F:cyanate hydratase activity"/>
    <property type="evidence" value="ECO:0007669"/>
    <property type="project" value="InterPro"/>
</dbReference>
<dbReference type="PRINTS" id="PR01693">
    <property type="entry name" value="CYANASE"/>
</dbReference>
<gene>
    <name evidence="5" type="ORF">UFOVP1666_8</name>
    <name evidence="2" type="ORF">UFOVP867_161</name>
    <name evidence="3" type="ORF">UFOVP913_37</name>
    <name evidence="4" type="ORF">UFOVP993_90</name>
</gene>
<sequence>MKKIIYISLLMVLSTTQANASLQSGMLDDIANASQQIRRQALDTANHAAQTKGLTLEALGKVCNLLPIRIGAILSGQAQLENSTQACLEKQLDLKIGTLDTLGVPPVRSNSGGIYRLHEAMDVYAPAIQRWMNERFGDAILSAIDFTITAEESKGSHGERRIRIIFDGKALPYSTDESWRPR</sequence>
<dbReference type="Gene3D" id="3.30.1160.10">
    <property type="entry name" value="Cyanate lyase, C-terminal domain"/>
    <property type="match status" value="1"/>
</dbReference>
<dbReference type="Pfam" id="PF02560">
    <property type="entry name" value="Cyanate_lyase"/>
    <property type="match status" value="1"/>
</dbReference>
<dbReference type="InterPro" id="IPR003712">
    <property type="entry name" value="Cyanate_lyase_C"/>
</dbReference>
<dbReference type="PANTHER" id="PTHR34186">
    <property type="entry name" value="CYANATE HYDRATASE"/>
    <property type="match status" value="1"/>
</dbReference>
<dbReference type="InterPro" id="IPR008076">
    <property type="entry name" value="Cyanase"/>
</dbReference>
<dbReference type="SUPFAM" id="SSF55234">
    <property type="entry name" value="Cyanase C-terminal domain"/>
    <property type="match status" value="1"/>
</dbReference>
<dbReference type="EMBL" id="LR796944">
    <property type="protein sequence ID" value="CAB4176939.1"/>
    <property type="molecule type" value="Genomic_DNA"/>
</dbReference>
<organism evidence="4">
    <name type="scientific">uncultured Caudovirales phage</name>
    <dbReference type="NCBI Taxonomy" id="2100421"/>
    <lineage>
        <taxon>Viruses</taxon>
        <taxon>Duplodnaviria</taxon>
        <taxon>Heunggongvirae</taxon>
        <taxon>Uroviricota</taxon>
        <taxon>Caudoviricetes</taxon>
        <taxon>Peduoviridae</taxon>
        <taxon>Maltschvirus</taxon>
        <taxon>Maltschvirus maltsch</taxon>
    </lineage>
</organism>
<feature type="domain" description="Cyanate lyase C-terminal" evidence="1">
    <location>
        <begin position="103"/>
        <end position="176"/>
    </location>
</feature>
<evidence type="ECO:0000313" key="3">
    <source>
        <dbReference type="EMBL" id="CAB4170498.1"/>
    </source>
</evidence>
<keyword evidence="4" id="KW-0456">Lyase</keyword>
<dbReference type="EMBL" id="LR797534">
    <property type="protein sequence ID" value="CAB4222944.1"/>
    <property type="molecule type" value="Genomic_DNA"/>
</dbReference>
<evidence type="ECO:0000259" key="1">
    <source>
        <dbReference type="SMART" id="SM01116"/>
    </source>
</evidence>
<dbReference type="EMBL" id="LR796815">
    <property type="protein sequence ID" value="CAB4168125.1"/>
    <property type="molecule type" value="Genomic_DNA"/>
</dbReference>
<accession>A0A6J5PYE2</accession>
<name>A0A6J5PYE2_9CAUD</name>
<dbReference type="SMART" id="SM01116">
    <property type="entry name" value="Cyanate_lyase"/>
    <property type="match status" value="1"/>
</dbReference>
<protein>
    <submittedName>
        <fullName evidence="4">CynS Cyanate lyase</fullName>
    </submittedName>
</protein>
<dbReference type="PANTHER" id="PTHR34186:SF2">
    <property type="entry name" value="CYANATE HYDRATASE"/>
    <property type="match status" value="1"/>
</dbReference>